<feature type="DNA-binding region" description="OmpR/PhoB-type" evidence="6">
    <location>
        <begin position="1"/>
        <end position="85"/>
    </location>
</feature>
<dbReference type="PROSITE" id="PS51755">
    <property type="entry name" value="OMPR_PHOB"/>
    <property type="match status" value="1"/>
</dbReference>
<dbReference type="EMBL" id="MVIE01000094">
    <property type="protein sequence ID" value="ORB32762.1"/>
    <property type="molecule type" value="Genomic_DNA"/>
</dbReference>
<dbReference type="GO" id="GO:0006355">
    <property type="term" value="P:regulation of DNA-templated transcription"/>
    <property type="evidence" value="ECO:0007669"/>
    <property type="project" value="InterPro"/>
</dbReference>
<dbReference type="InterPro" id="IPR051677">
    <property type="entry name" value="AfsR-DnrI-RedD_regulator"/>
</dbReference>
<evidence type="ECO:0000256" key="2">
    <source>
        <dbReference type="ARBA" id="ARBA00022553"/>
    </source>
</evidence>
<evidence type="ECO:0000313" key="9">
    <source>
        <dbReference type="EMBL" id="ORB32762.1"/>
    </source>
</evidence>
<dbReference type="SUPFAM" id="SSF46894">
    <property type="entry name" value="C-terminal effector domain of the bipartite response regulators"/>
    <property type="match status" value="1"/>
</dbReference>
<dbReference type="InterPro" id="IPR011990">
    <property type="entry name" value="TPR-like_helical_dom_sf"/>
</dbReference>
<dbReference type="CDD" id="cd00060">
    <property type="entry name" value="FHA"/>
    <property type="match status" value="1"/>
</dbReference>
<dbReference type="Gene3D" id="2.60.200.20">
    <property type="match status" value="1"/>
</dbReference>
<evidence type="ECO:0000256" key="5">
    <source>
        <dbReference type="ARBA" id="ARBA00023163"/>
    </source>
</evidence>
<accession>A0A1X0I274</accession>
<dbReference type="SUPFAM" id="SSF48452">
    <property type="entry name" value="TPR-like"/>
    <property type="match status" value="1"/>
</dbReference>
<dbReference type="PANTHER" id="PTHR35807:SF1">
    <property type="entry name" value="TRANSCRIPTIONAL REGULATOR REDD"/>
    <property type="match status" value="1"/>
</dbReference>
<dbReference type="InterPro" id="IPR016032">
    <property type="entry name" value="Sig_transdc_resp-reg_C-effctor"/>
</dbReference>
<gene>
    <name evidence="9" type="ORF">BST39_28465</name>
</gene>
<dbReference type="Proteomes" id="UP000192513">
    <property type="component" value="Unassembled WGS sequence"/>
</dbReference>
<evidence type="ECO:0000256" key="4">
    <source>
        <dbReference type="ARBA" id="ARBA00023125"/>
    </source>
</evidence>
<sequence length="365" mass="39785">MSVDGTLVGLGTPKQRAVLAMLLMNRNSPVAVDRLITALWDDEPPSGARASIHSYVSNLRKLLSTAGIDPRGVLAAAPPGYRLNITESDCDIGRFIAEKTAGVHAAAAGRFEEASRHLTAALAEWRGPVLEDLREFQFVDTYATSLVEEKVLVHGAKAEAEIACGRASTVITELEALTAEHPYREPLWAQLITAYYVTDRQSDALAAYRRVKTTLAEDLGIDPGPTLRSLNEQILRQEPLDVKRSAKTAAVDTVTVLEQHTMVSGQQAIAYLHEASGRSYPLRAAATRIGRLGDNDIVLDSPKVSRHHAVIVDTGTSFIINDLRSSNGVHVQHERIRSAATLRDGDHVRICDHEFTFQIAADDES</sequence>
<dbReference type="AlphaFoldDB" id="A0A1X0I274"/>
<name>A0A1X0I274_9MYCO</name>
<dbReference type="SMART" id="SM00862">
    <property type="entry name" value="Trans_reg_C"/>
    <property type="match status" value="1"/>
</dbReference>
<dbReference type="InterPro" id="IPR000253">
    <property type="entry name" value="FHA_dom"/>
</dbReference>
<organism evidence="9 10">
    <name type="scientific">Mycobacterium paraseoulense</name>
    <dbReference type="NCBI Taxonomy" id="590652"/>
    <lineage>
        <taxon>Bacteria</taxon>
        <taxon>Bacillati</taxon>
        <taxon>Actinomycetota</taxon>
        <taxon>Actinomycetes</taxon>
        <taxon>Mycobacteriales</taxon>
        <taxon>Mycobacteriaceae</taxon>
        <taxon>Mycobacterium</taxon>
    </lineage>
</organism>
<comment type="caution">
    <text evidence="9">The sequence shown here is derived from an EMBL/GenBank/DDBJ whole genome shotgun (WGS) entry which is preliminary data.</text>
</comment>
<protein>
    <submittedName>
        <fullName evidence="9">Regulator</fullName>
    </submittedName>
</protein>
<dbReference type="InterPro" id="IPR036388">
    <property type="entry name" value="WH-like_DNA-bd_sf"/>
</dbReference>
<keyword evidence="5" id="KW-0804">Transcription</keyword>
<dbReference type="Gene3D" id="1.25.40.10">
    <property type="entry name" value="Tetratricopeptide repeat domain"/>
    <property type="match status" value="1"/>
</dbReference>
<reference evidence="9 10" key="1">
    <citation type="submission" date="2017-02" db="EMBL/GenBank/DDBJ databases">
        <title>The new phylogeny of genus Mycobacterium.</title>
        <authorList>
            <person name="Tortoli E."/>
            <person name="Trovato A."/>
            <person name="Cirillo D.M."/>
        </authorList>
    </citation>
    <scope>NUCLEOTIDE SEQUENCE [LARGE SCALE GENOMIC DNA]</scope>
    <source>
        <strain evidence="9 10">DSM 45000</strain>
    </source>
</reference>
<dbReference type="Pfam" id="PF03704">
    <property type="entry name" value="BTAD"/>
    <property type="match status" value="1"/>
</dbReference>
<dbReference type="CDD" id="cd15831">
    <property type="entry name" value="BTAD"/>
    <property type="match status" value="1"/>
</dbReference>
<dbReference type="GO" id="GO:0000160">
    <property type="term" value="P:phosphorelay signal transduction system"/>
    <property type="evidence" value="ECO:0007669"/>
    <property type="project" value="InterPro"/>
</dbReference>
<comment type="similarity">
    <text evidence="1">Belongs to the AfsR/DnrI/RedD regulatory family.</text>
</comment>
<keyword evidence="3" id="KW-0805">Transcription regulation</keyword>
<dbReference type="Pfam" id="PF00498">
    <property type="entry name" value="FHA"/>
    <property type="match status" value="1"/>
</dbReference>
<dbReference type="SUPFAM" id="SSF49879">
    <property type="entry name" value="SMAD/FHA domain"/>
    <property type="match status" value="1"/>
</dbReference>
<dbReference type="GO" id="GO:0003677">
    <property type="term" value="F:DNA binding"/>
    <property type="evidence" value="ECO:0007669"/>
    <property type="project" value="UniProtKB-UniRule"/>
</dbReference>
<dbReference type="SMART" id="SM01043">
    <property type="entry name" value="BTAD"/>
    <property type="match status" value="1"/>
</dbReference>
<dbReference type="InterPro" id="IPR001867">
    <property type="entry name" value="OmpR/PhoB-type_DNA-bd"/>
</dbReference>
<feature type="domain" description="OmpR/PhoB-type" evidence="8">
    <location>
        <begin position="1"/>
        <end position="85"/>
    </location>
</feature>
<keyword evidence="2" id="KW-0597">Phosphoprotein</keyword>
<evidence type="ECO:0000256" key="6">
    <source>
        <dbReference type="PROSITE-ProRule" id="PRU01091"/>
    </source>
</evidence>
<feature type="domain" description="FHA" evidence="7">
    <location>
        <begin position="287"/>
        <end position="336"/>
    </location>
</feature>
<proteinExistence type="inferred from homology"/>
<dbReference type="FunFam" id="1.25.40.10:FF:000222">
    <property type="entry name" value="SARP family transcriptional regulator"/>
    <property type="match status" value="1"/>
</dbReference>
<evidence type="ECO:0000313" key="10">
    <source>
        <dbReference type="Proteomes" id="UP000192513"/>
    </source>
</evidence>
<dbReference type="InterPro" id="IPR005158">
    <property type="entry name" value="BTAD"/>
</dbReference>
<dbReference type="PROSITE" id="PS50006">
    <property type="entry name" value="FHA_DOMAIN"/>
    <property type="match status" value="1"/>
</dbReference>
<dbReference type="Pfam" id="PF00486">
    <property type="entry name" value="Trans_reg_C"/>
    <property type="match status" value="1"/>
</dbReference>
<evidence type="ECO:0000256" key="3">
    <source>
        <dbReference type="ARBA" id="ARBA00023015"/>
    </source>
</evidence>
<dbReference type="FunFam" id="1.10.10.10:FF:000528">
    <property type="entry name" value="Transcriptional regulatory protein EmbR"/>
    <property type="match status" value="1"/>
</dbReference>
<evidence type="ECO:0000259" key="8">
    <source>
        <dbReference type="PROSITE" id="PS51755"/>
    </source>
</evidence>
<dbReference type="PANTHER" id="PTHR35807">
    <property type="entry name" value="TRANSCRIPTIONAL REGULATOR REDD-RELATED"/>
    <property type="match status" value="1"/>
</dbReference>
<dbReference type="SMART" id="SM00240">
    <property type="entry name" value="FHA"/>
    <property type="match status" value="1"/>
</dbReference>
<evidence type="ECO:0000256" key="1">
    <source>
        <dbReference type="ARBA" id="ARBA00005820"/>
    </source>
</evidence>
<dbReference type="InterPro" id="IPR008984">
    <property type="entry name" value="SMAD_FHA_dom_sf"/>
</dbReference>
<dbReference type="STRING" id="590652.BST39_28465"/>
<keyword evidence="4 6" id="KW-0238">DNA-binding</keyword>
<evidence type="ECO:0000259" key="7">
    <source>
        <dbReference type="PROSITE" id="PS50006"/>
    </source>
</evidence>
<dbReference type="Gene3D" id="1.10.10.10">
    <property type="entry name" value="Winged helix-like DNA-binding domain superfamily/Winged helix DNA-binding domain"/>
    <property type="match status" value="1"/>
</dbReference>
<dbReference type="RefSeq" id="WP_232078549.1">
    <property type="nucleotide sequence ID" value="NZ_AP022619.1"/>
</dbReference>
<keyword evidence="10" id="KW-1185">Reference proteome</keyword>